<dbReference type="SUPFAM" id="SSF81383">
    <property type="entry name" value="F-box domain"/>
    <property type="match status" value="1"/>
</dbReference>
<dbReference type="Proteomes" id="UP000027120">
    <property type="component" value="Unassembled WGS sequence"/>
</dbReference>
<organism evidence="3 4">
    <name type="scientific">Citrus sinensis</name>
    <name type="common">Sweet orange</name>
    <name type="synonym">Citrus aurantium var. sinensis</name>
    <dbReference type="NCBI Taxonomy" id="2711"/>
    <lineage>
        <taxon>Eukaryota</taxon>
        <taxon>Viridiplantae</taxon>
        <taxon>Streptophyta</taxon>
        <taxon>Embryophyta</taxon>
        <taxon>Tracheophyta</taxon>
        <taxon>Spermatophyta</taxon>
        <taxon>Magnoliopsida</taxon>
        <taxon>eudicotyledons</taxon>
        <taxon>Gunneridae</taxon>
        <taxon>Pentapetalae</taxon>
        <taxon>rosids</taxon>
        <taxon>malvids</taxon>
        <taxon>Sapindales</taxon>
        <taxon>Rutaceae</taxon>
        <taxon>Aurantioideae</taxon>
        <taxon>Citrus</taxon>
    </lineage>
</organism>
<protein>
    <submittedName>
        <fullName evidence="3">Uncharacterized protein</fullName>
    </submittedName>
</protein>
<accession>A0A067FYL6</accession>
<gene>
    <name evidence="3" type="ORF">CISIN_1g048294mg</name>
</gene>
<dbReference type="Pfam" id="PF00646">
    <property type="entry name" value="F-box"/>
    <property type="match status" value="1"/>
</dbReference>
<sequence>MVISTGDFYEDAVRAILLKQPVKSLLRFKCVCKSWYALFEDSMFIREHLKNEENTRLVVFYSIVDETDPFDYPLDLFHLYLDETLEDLSSLILDPLQPVCGTAGGPYDGIFCILGNDNRLTLWNPANKEYRHVPKCRIIFPRYTTIFRTNFGFGRDPKNNKYKLVLIFTLWDEKNSDLYDFSQTAVYNLSTNSWRYFESFKSSHYHMPWYHDCVNLDGGCYWLLELRSNGHKVVLSFDLGDEVYEEIQGPCLPQSVYVVMGLYKECISLLVLKTIEFCFEIWTMKDKEWTKKLTVGPFEGMFHPLGFWKTGGFFAENQSNQMILYDPRTEEMKNFGLNSLHFQVFNYTETLIPIKGDDSLSGFFEIPWHILGVYQ</sequence>
<dbReference type="InterPro" id="IPR050796">
    <property type="entry name" value="SCF_F-box_component"/>
</dbReference>
<dbReference type="STRING" id="2711.A0A067FYL6"/>
<feature type="domain" description="F-box associated beta-propeller type 1" evidence="2">
    <location>
        <begin position="108"/>
        <end position="331"/>
    </location>
</feature>
<dbReference type="PANTHER" id="PTHR31672">
    <property type="entry name" value="BNACNNG10540D PROTEIN"/>
    <property type="match status" value="1"/>
</dbReference>
<dbReference type="CDD" id="cd22157">
    <property type="entry name" value="F-box_AtFBW1-like"/>
    <property type="match status" value="1"/>
</dbReference>
<evidence type="ECO:0000313" key="4">
    <source>
        <dbReference type="Proteomes" id="UP000027120"/>
    </source>
</evidence>
<dbReference type="AlphaFoldDB" id="A0A067FYL6"/>
<dbReference type="InterPro" id="IPR036047">
    <property type="entry name" value="F-box-like_dom_sf"/>
</dbReference>
<dbReference type="Pfam" id="PF07734">
    <property type="entry name" value="FBA_1"/>
    <property type="match status" value="1"/>
</dbReference>
<dbReference type="InterPro" id="IPR011043">
    <property type="entry name" value="Gal_Oxase/kelch_b-propeller"/>
</dbReference>
<dbReference type="InterPro" id="IPR001810">
    <property type="entry name" value="F-box_dom"/>
</dbReference>
<dbReference type="Gene3D" id="1.20.1280.50">
    <property type="match status" value="1"/>
</dbReference>
<dbReference type="PANTHER" id="PTHR31672:SF13">
    <property type="entry name" value="F-BOX PROTEIN CPR30-LIKE"/>
    <property type="match status" value="1"/>
</dbReference>
<dbReference type="NCBIfam" id="TIGR01640">
    <property type="entry name" value="F_box_assoc_1"/>
    <property type="match status" value="1"/>
</dbReference>
<dbReference type="InterPro" id="IPR017451">
    <property type="entry name" value="F-box-assoc_interact_dom"/>
</dbReference>
<keyword evidence="4" id="KW-1185">Reference proteome</keyword>
<dbReference type="SUPFAM" id="SSF50965">
    <property type="entry name" value="Galactose oxidase, central domain"/>
    <property type="match status" value="1"/>
</dbReference>
<dbReference type="SMR" id="A0A067FYL6"/>
<dbReference type="InterPro" id="IPR006527">
    <property type="entry name" value="F-box-assoc_dom_typ1"/>
</dbReference>
<feature type="domain" description="F-box" evidence="1">
    <location>
        <begin position="10"/>
        <end position="44"/>
    </location>
</feature>
<name>A0A067FYL6_CITSI</name>
<proteinExistence type="predicted"/>
<dbReference type="EMBL" id="KK784889">
    <property type="protein sequence ID" value="KDO71190.1"/>
    <property type="molecule type" value="Genomic_DNA"/>
</dbReference>
<evidence type="ECO:0000259" key="2">
    <source>
        <dbReference type="Pfam" id="PF07734"/>
    </source>
</evidence>
<evidence type="ECO:0000313" key="3">
    <source>
        <dbReference type="EMBL" id="KDO71190.1"/>
    </source>
</evidence>
<reference evidence="3 4" key="1">
    <citation type="submission" date="2014-04" db="EMBL/GenBank/DDBJ databases">
        <authorList>
            <consortium name="International Citrus Genome Consortium"/>
            <person name="Gmitter F."/>
            <person name="Chen C."/>
            <person name="Farmerie W."/>
            <person name="Harkins T."/>
            <person name="Desany B."/>
            <person name="Mohiuddin M."/>
            <person name="Kodira C."/>
            <person name="Borodovsky M."/>
            <person name="Lomsadze A."/>
            <person name="Burns P."/>
            <person name="Jenkins J."/>
            <person name="Prochnik S."/>
            <person name="Shu S."/>
            <person name="Chapman J."/>
            <person name="Pitluck S."/>
            <person name="Schmutz J."/>
            <person name="Rokhsar D."/>
        </authorList>
    </citation>
    <scope>NUCLEOTIDE SEQUENCE</scope>
</reference>
<evidence type="ECO:0000259" key="1">
    <source>
        <dbReference type="Pfam" id="PF00646"/>
    </source>
</evidence>